<evidence type="ECO:0000259" key="15">
    <source>
        <dbReference type="PROSITE" id="PS50042"/>
    </source>
</evidence>
<keyword evidence="5" id="KW-0812">Transmembrane</keyword>
<dbReference type="CDD" id="cd04590">
    <property type="entry name" value="CBS_pair_CorC_HlyC_assoc"/>
    <property type="match status" value="1"/>
</dbReference>
<dbReference type="GO" id="GO:0006811">
    <property type="term" value="P:monoatomic ion transport"/>
    <property type="evidence" value="ECO:0007669"/>
    <property type="project" value="UniProtKB-KW"/>
</dbReference>
<keyword evidence="8" id="KW-0406">Ion transport</keyword>
<evidence type="ECO:0000256" key="10">
    <source>
        <dbReference type="ARBA" id="ARBA00023136"/>
    </source>
</evidence>
<dbReference type="InterPro" id="IPR045095">
    <property type="entry name" value="ACDP"/>
</dbReference>
<dbReference type="SMART" id="SM00209">
    <property type="entry name" value="TSP1"/>
    <property type="match status" value="4"/>
</dbReference>
<dbReference type="PANTHER" id="PTHR12064:SF94">
    <property type="entry name" value="UNEXTENDED PROTEIN"/>
    <property type="match status" value="1"/>
</dbReference>
<dbReference type="OrthoDB" id="5353557at2759"/>
<protein>
    <submittedName>
        <fullName evidence="18">Uncharacterized protein LOC111100040</fullName>
    </submittedName>
</protein>
<dbReference type="GO" id="GO:0022857">
    <property type="term" value="F:transmembrane transporter activity"/>
    <property type="evidence" value="ECO:0007669"/>
    <property type="project" value="TreeGrafter"/>
</dbReference>
<dbReference type="Gene3D" id="3.10.580.10">
    <property type="entry name" value="CBS-domain"/>
    <property type="match status" value="1"/>
</dbReference>
<dbReference type="AlphaFoldDB" id="A0A8B8A855"/>
<dbReference type="Pfam" id="PF25562">
    <property type="entry name" value="CNBH_CNNM2_C"/>
    <property type="match status" value="1"/>
</dbReference>
<evidence type="ECO:0000256" key="14">
    <source>
        <dbReference type="SAM" id="SignalP"/>
    </source>
</evidence>
<dbReference type="Pfam" id="PF00090">
    <property type="entry name" value="TSP_1"/>
    <property type="match status" value="4"/>
</dbReference>
<keyword evidence="7" id="KW-1133">Transmembrane helix</keyword>
<dbReference type="RefSeq" id="XP_022287335.1">
    <property type="nucleotide sequence ID" value="XM_022431627.1"/>
</dbReference>
<feature type="region of interest" description="Disordered" evidence="13">
    <location>
        <begin position="1033"/>
        <end position="1085"/>
    </location>
</feature>
<name>A0A8B8A855_CRAVI</name>
<keyword evidence="4" id="KW-1003">Cell membrane</keyword>
<dbReference type="InterPro" id="IPR018490">
    <property type="entry name" value="cNMP-bd_dom_sf"/>
</dbReference>
<feature type="region of interest" description="Disordered" evidence="13">
    <location>
        <begin position="981"/>
        <end position="1007"/>
    </location>
</feature>
<evidence type="ECO:0000256" key="9">
    <source>
        <dbReference type="ARBA" id="ARBA00023122"/>
    </source>
</evidence>
<organism evidence="17 18">
    <name type="scientific">Crassostrea virginica</name>
    <name type="common">Eastern oyster</name>
    <dbReference type="NCBI Taxonomy" id="6565"/>
    <lineage>
        <taxon>Eukaryota</taxon>
        <taxon>Metazoa</taxon>
        <taxon>Spiralia</taxon>
        <taxon>Lophotrochozoa</taxon>
        <taxon>Mollusca</taxon>
        <taxon>Bivalvia</taxon>
        <taxon>Autobranchia</taxon>
        <taxon>Pteriomorphia</taxon>
        <taxon>Ostreida</taxon>
        <taxon>Ostreoidea</taxon>
        <taxon>Ostreidae</taxon>
        <taxon>Crassostrea</taxon>
    </lineage>
</organism>
<comment type="similarity">
    <text evidence="2">Belongs to the ACDP family.</text>
</comment>
<evidence type="ECO:0000256" key="8">
    <source>
        <dbReference type="ARBA" id="ARBA00023065"/>
    </source>
</evidence>
<feature type="compositionally biased region" description="Polar residues" evidence="13">
    <location>
        <begin position="1033"/>
        <end position="1046"/>
    </location>
</feature>
<comment type="subcellular location">
    <subcellularLocation>
        <location evidence="1">Cell membrane</location>
        <topology evidence="1">Multi-pass membrane protein</topology>
    </subcellularLocation>
</comment>
<evidence type="ECO:0000256" key="13">
    <source>
        <dbReference type="SAM" id="MobiDB-lite"/>
    </source>
</evidence>
<dbReference type="GO" id="GO:0010960">
    <property type="term" value="P:magnesium ion homeostasis"/>
    <property type="evidence" value="ECO:0007669"/>
    <property type="project" value="InterPro"/>
</dbReference>
<dbReference type="KEGG" id="cvn:111100040"/>
<evidence type="ECO:0000256" key="7">
    <source>
        <dbReference type="ARBA" id="ARBA00022989"/>
    </source>
</evidence>
<dbReference type="Gene3D" id="2.60.120.10">
    <property type="entry name" value="Jelly Rolls"/>
    <property type="match status" value="1"/>
</dbReference>
<dbReference type="Proteomes" id="UP000694844">
    <property type="component" value="Chromosome 6"/>
</dbReference>
<dbReference type="SUPFAM" id="SSF54631">
    <property type="entry name" value="CBS-domain pair"/>
    <property type="match status" value="1"/>
</dbReference>
<keyword evidence="14" id="KW-0732">Signal</keyword>
<evidence type="ECO:0000256" key="3">
    <source>
        <dbReference type="ARBA" id="ARBA00022448"/>
    </source>
</evidence>
<evidence type="ECO:0000313" key="17">
    <source>
        <dbReference type="Proteomes" id="UP000694844"/>
    </source>
</evidence>
<feature type="chain" id="PRO_5034479234" evidence="14">
    <location>
        <begin position="30"/>
        <end position="1085"/>
    </location>
</feature>
<keyword evidence="9 12" id="KW-0129">CBS domain</keyword>
<dbReference type="InterPro" id="IPR000595">
    <property type="entry name" value="cNMP-bd_dom"/>
</dbReference>
<dbReference type="InterPro" id="IPR046342">
    <property type="entry name" value="CBS_dom_sf"/>
</dbReference>
<keyword evidence="10" id="KW-0472">Membrane</keyword>
<dbReference type="InterPro" id="IPR044751">
    <property type="entry name" value="Ion_transp-like_CBS"/>
</dbReference>
<feature type="domain" description="CBS" evidence="16">
    <location>
        <begin position="616"/>
        <end position="677"/>
    </location>
</feature>
<dbReference type="FunFam" id="3.10.580.10:FF:000001">
    <property type="entry name" value="Putative metal transporter CNNM3 isoform 2"/>
    <property type="match status" value="1"/>
</dbReference>
<accession>A0A8B8A855</accession>
<evidence type="ECO:0000256" key="12">
    <source>
        <dbReference type="PROSITE-ProRule" id="PRU00703"/>
    </source>
</evidence>
<evidence type="ECO:0000256" key="6">
    <source>
        <dbReference type="ARBA" id="ARBA00022737"/>
    </source>
</evidence>
<dbReference type="PROSITE" id="PS51371">
    <property type="entry name" value="CBS"/>
    <property type="match status" value="2"/>
</dbReference>
<feature type="compositionally biased region" description="Polar residues" evidence="13">
    <location>
        <begin position="981"/>
        <end position="1002"/>
    </location>
</feature>
<dbReference type="SUPFAM" id="SSF82895">
    <property type="entry name" value="TSP-1 type 1 repeat"/>
    <property type="match status" value="4"/>
</dbReference>
<feature type="compositionally biased region" description="Basic and acidic residues" evidence="13">
    <location>
        <begin position="1053"/>
        <end position="1085"/>
    </location>
</feature>
<dbReference type="InterPro" id="IPR014710">
    <property type="entry name" value="RmlC-like_jellyroll"/>
</dbReference>
<dbReference type="InterPro" id="IPR000884">
    <property type="entry name" value="TSP1_rpt"/>
</dbReference>
<evidence type="ECO:0000256" key="2">
    <source>
        <dbReference type="ARBA" id="ARBA00010484"/>
    </source>
</evidence>
<dbReference type="GeneID" id="111100040"/>
<dbReference type="PROSITE" id="PS50092">
    <property type="entry name" value="TSP1"/>
    <property type="match status" value="4"/>
</dbReference>
<evidence type="ECO:0000256" key="4">
    <source>
        <dbReference type="ARBA" id="ARBA00022475"/>
    </source>
</evidence>
<evidence type="ECO:0000256" key="5">
    <source>
        <dbReference type="ARBA" id="ARBA00022692"/>
    </source>
</evidence>
<dbReference type="PROSITE" id="PS50042">
    <property type="entry name" value="CNMP_BINDING_3"/>
    <property type="match status" value="1"/>
</dbReference>
<feature type="signal peptide" evidence="14">
    <location>
        <begin position="1"/>
        <end position="29"/>
    </location>
</feature>
<sequence>MTVGLCVNTGLALAWSVLVINCLAPTAAGQGDKTILNLSEKICYKVCEVKVSYQSLFYSSCGFWGWSRCARYRQGYRTTTKNCAYYCPVHGRWSDFGAWTSWSTCDKSCGTGTRTRTMTRFCNNPAPRHGGYPCAGPATQTESEPCKVRECPIDGGWAPYVLSSDWSACSVSCGEGLTTRSFSRSCTNPRPQYGGKDCGGGYIKSETKPCKVQDCPVDGGWSEFEVAGSWGTCSTTCGDGLQSRTLSRTCDNPKPQHGGKNCEGSITKTETQTCLVKYCVCGGNTCPVNGGWSSYQTDGVWSACSVTCNQGVQTLTYNRTCTNPAPQNGGLPCLGSPTKTETRSCMVVKCPEYVEMEPSNYIGSIDKVAEFSCFVHPVDAKWTSIQLMDISSNKLLVEIANNGSVQSFSSRVTGSLETRADYVKGVFLFTLTRGPGVCSLVSEYQCRMNMADKNSQPVADQSILDITAPPSNVRLEHQITYSISHVGVQTINCTSDLGITSAATLGLQIKPGDSFIDYEMVGEASQWRVSKTRNEDCSKTVHVTYSLLSVTDRMNGVEVSLILDKILGEEIGNVYDRAKLSELVKVTKEFNDLKNDEVNIISGALDLSKKCVTEVMTKIEDVFMLDINSVLDFETVSEIMKRGYTRIPIYDGDQGNIVALLNIKDLALIDPDDRTPIRTVIKFYQHPLIFVFDDQKLDTMLQEFRQGHSHMGIVRRVNNEGDGDPYYETLGVLTLEDVIEEIIQSEIIDETDIITDNRKKTRRTLARQDFSMFNTPEANSVLISPQLALAAFRFLSTSVEYFKEEYVSENVLKKLIRQNVVEEVMKKESSDQYLFREGMPCDYFILLLQGSVEVMVGKEGLQFVTGPFSYYGAQALKICDNSSWYPSSTESLYTRSEPYVPDFSVRVESNLLFVRIHRAQYIAARRATMVGKANLKSEDEVFAKEWHKARILSNISNNDNHHLQNCRNPDKMRRASSLSVPFTNHTESGRNSGEWKVQNSSDGGIILQNMEGDGEVLETRERSATEPHDIQTHLEQGQLQESSVGSGESLGWEDAKSDPDGPTEQHEETPLITRKDKATEDTKSS</sequence>
<evidence type="ECO:0000256" key="1">
    <source>
        <dbReference type="ARBA" id="ARBA00004651"/>
    </source>
</evidence>
<proteinExistence type="inferred from homology"/>
<keyword evidence="17" id="KW-1185">Reference proteome</keyword>
<dbReference type="InterPro" id="IPR000644">
    <property type="entry name" value="CBS_dom"/>
</dbReference>
<dbReference type="GO" id="GO:0005886">
    <property type="term" value="C:plasma membrane"/>
    <property type="evidence" value="ECO:0007669"/>
    <property type="project" value="UniProtKB-SubCell"/>
</dbReference>
<dbReference type="InterPro" id="IPR036383">
    <property type="entry name" value="TSP1_rpt_sf"/>
</dbReference>
<keyword evidence="6" id="KW-0677">Repeat</keyword>
<dbReference type="PANTHER" id="PTHR12064">
    <property type="entry name" value="METAL TRANSPORTER CNNM"/>
    <property type="match status" value="1"/>
</dbReference>
<dbReference type="SUPFAM" id="SSF51206">
    <property type="entry name" value="cAMP-binding domain-like"/>
    <property type="match status" value="1"/>
</dbReference>
<reference evidence="18" key="1">
    <citation type="submission" date="2025-08" db="UniProtKB">
        <authorList>
            <consortium name="RefSeq"/>
        </authorList>
    </citation>
    <scope>IDENTIFICATION</scope>
    <source>
        <tissue evidence="18">Whole sample</tissue>
    </source>
</reference>
<keyword evidence="11" id="KW-1015">Disulfide bond</keyword>
<evidence type="ECO:0000256" key="11">
    <source>
        <dbReference type="ARBA" id="ARBA00023157"/>
    </source>
</evidence>
<evidence type="ECO:0000313" key="18">
    <source>
        <dbReference type="RefSeq" id="XP_022287335.1"/>
    </source>
</evidence>
<dbReference type="Gene3D" id="2.20.100.10">
    <property type="entry name" value="Thrombospondin type-1 (TSP1) repeat"/>
    <property type="match status" value="4"/>
</dbReference>
<dbReference type="FunFam" id="2.20.100.10:FF:000001">
    <property type="entry name" value="semaphorin-5A isoform X1"/>
    <property type="match status" value="2"/>
</dbReference>
<feature type="domain" description="CBS" evidence="16">
    <location>
        <begin position="684"/>
        <end position="750"/>
    </location>
</feature>
<keyword evidence="3" id="KW-0813">Transport</keyword>
<gene>
    <name evidence="18" type="primary">LOC111100040</name>
</gene>
<feature type="domain" description="Cyclic nucleotide-binding" evidence="15">
    <location>
        <begin position="819"/>
        <end position="876"/>
    </location>
</feature>
<evidence type="ECO:0000259" key="16">
    <source>
        <dbReference type="PROSITE" id="PS51371"/>
    </source>
</evidence>